<dbReference type="STRING" id="7102.A0A2A4JBF8"/>
<dbReference type="EMBL" id="NWSH01002225">
    <property type="protein sequence ID" value="PCG68884.1"/>
    <property type="molecule type" value="Genomic_DNA"/>
</dbReference>
<reference evidence="4" key="1">
    <citation type="submission" date="2017-09" db="EMBL/GenBank/DDBJ databases">
        <title>Contemporary evolution of a Lepidopteran species, Heliothis virescens, in response to modern agricultural practices.</title>
        <authorList>
            <person name="Fritz M.L."/>
            <person name="Deyonke A.M."/>
            <person name="Papanicolaou A."/>
            <person name="Micinski S."/>
            <person name="Westbrook J."/>
            <person name="Gould F."/>
        </authorList>
    </citation>
    <scope>NUCLEOTIDE SEQUENCE [LARGE SCALE GENOMIC DNA]</scope>
    <source>
        <strain evidence="4">HvINT-</strain>
        <tissue evidence="4">Whole body</tissue>
    </source>
</reference>
<dbReference type="Pfam" id="PF00098">
    <property type="entry name" value="zf-CCHC"/>
    <property type="match status" value="2"/>
</dbReference>
<evidence type="ECO:0000313" key="4">
    <source>
        <dbReference type="EMBL" id="PCG68884.1"/>
    </source>
</evidence>
<name>A0A2A4JBF8_HELVI</name>
<feature type="region of interest" description="Disordered" evidence="2">
    <location>
        <begin position="192"/>
        <end position="211"/>
    </location>
</feature>
<keyword evidence="1" id="KW-0863">Zinc-finger</keyword>
<organism evidence="4">
    <name type="scientific">Heliothis virescens</name>
    <name type="common">Tobacco budworm moth</name>
    <dbReference type="NCBI Taxonomy" id="7102"/>
    <lineage>
        <taxon>Eukaryota</taxon>
        <taxon>Metazoa</taxon>
        <taxon>Ecdysozoa</taxon>
        <taxon>Arthropoda</taxon>
        <taxon>Hexapoda</taxon>
        <taxon>Insecta</taxon>
        <taxon>Pterygota</taxon>
        <taxon>Neoptera</taxon>
        <taxon>Endopterygota</taxon>
        <taxon>Lepidoptera</taxon>
        <taxon>Glossata</taxon>
        <taxon>Ditrysia</taxon>
        <taxon>Noctuoidea</taxon>
        <taxon>Noctuidae</taxon>
        <taxon>Heliothinae</taxon>
        <taxon>Heliothis</taxon>
    </lineage>
</organism>
<evidence type="ECO:0000256" key="1">
    <source>
        <dbReference type="PROSITE-ProRule" id="PRU00047"/>
    </source>
</evidence>
<dbReference type="GO" id="GO:0003676">
    <property type="term" value="F:nucleic acid binding"/>
    <property type="evidence" value="ECO:0007669"/>
    <property type="project" value="InterPro"/>
</dbReference>
<dbReference type="Gene3D" id="4.10.60.10">
    <property type="entry name" value="Zinc finger, CCHC-type"/>
    <property type="match status" value="1"/>
</dbReference>
<dbReference type="EMBL" id="NWSH01002225">
    <property type="protein sequence ID" value="PCG68883.1"/>
    <property type="molecule type" value="Genomic_DNA"/>
</dbReference>
<keyword evidence="1" id="KW-0479">Metal-binding</keyword>
<gene>
    <name evidence="4" type="ORF">B5V51_4776</name>
</gene>
<protein>
    <recommendedName>
        <fullName evidence="3">CCHC-type domain-containing protein</fullName>
    </recommendedName>
</protein>
<dbReference type="InterPro" id="IPR051714">
    <property type="entry name" value="Znf_CCHC_NABP"/>
</dbReference>
<dbReference type="SMART" id="SM00343">
    <property type="entry name" value="ZnF_C2HC"/>
    <property type="match status" value="2"/>
</dbReference>
<sequence>MSKKADKEVHEAAATTATVAARGDVLHLTEQLIRKYSAQDDTHTASMWINDVEENGEIFGWTPAQLLLVARRSLTGTASLWLRSEKVFKSWEELKVAIGKEFPDTLDVKKIHELMSSRRKRKDETCIDYMLVMKELGKRGKIPDYVAIKYIVDGIVDDERNKIMLYGVSTYADLKEKLKLYATFKINSAKNSQRGKSYNNNMSSSGDRRNENQMRRCYSCGEKGHASEECPHRSQGKKCFRCNEFGHIAPDCPVKKMADLKLTAASSSSSAGNRQTSGKMGGHEQHPKVGTTEQRRPMKTNEMSKEVFFNLMRGGATSSANDNEVQSEVYIATTGAPRCEHNSE</sequence>
<dbReference type="PROSITE" id="PS50158">
    <property type="entry name" value="ZF_CCHC"/>
    <property type="match status" value="2"/>
</dbReference>
<dbReference type="GO" id="GO:0008270">
    <property type="term" value="F:zinc ion binding"/>
    <property type="evidence" value="ECO:0007669"/>
    <property type="project" value="UniProtKB-KW"/>
</dbReference>
<evidence type="ECO:0000259" key="3">
    <source>
        <dbReference type="PROSITE" id="PS50158"/>
    </source>
</evidence>
<dbReference type="InterPro" id="IPR036875">
    <property type="entry name" value="Znf_CCHC_sf"/>
</dbReference>
<dbReference type="AlphaFoldDB" id="A0A2A4JBF8"/>
<feature type="domain" description="CCHC-type" evidence="3">
    <location>
        <begin position="238"/>
        <end position="253"/>
    </location>
</feature>
<evidence type="ECO:0000256" key="2">
    <source>
        <dbReference type="SAM" id="MobiDB-lite"/>
    </source>
</evidence>
<feature type="compositionally biased region" description="Polar residues" evidence="2">
    <location>
        <begin position="192"/>
        <end position="205"/>
    </location>
</feature>
<comment type="caution">
    <text evidence="4">The sequence shown here is derived from an EMBL/GenBank/DDBJ whole genome shotgun (WGS) entry which is preliminary data.</text>
</comment>
<feature type="domain" description="CCHC-type" evidence="3">
    <location>
        <begin position="215"/>
        <end position="231"/>
    </location>
</feature>
<accession>A0A2A4JBF8</accession>
<proteinExistence type="predicted"/>
<keyword evidence="1" id="KW-0862">Zinc</keyword>
<dbReference type="InterPro" id="IPR001878">
    <property type="entry name" value="Znf_CCHC"/>
</dbReference>
<dbReference type="SUPFAM" id="SSF57756">
    <property type="entry name" value="Retrovirus zinc finger-like domains"/>
    <property type="match status" value="1"/>
</dbReference>
<dbReference type="PANTHER" id="PTHR23002">
    <property type="entry name" value="ZINC FINGER CCHC DOMAIN CONTAINING PROTEIN"/>
    <property type="match status" value="1"/>
</dbReference>
<feature type="region of interest" description="Disordered" evidence="2">
    <location>
        <begin position="263"/>
        <end position="300"/>
    </location>
</feature>